<feature type="region of interest" description="Disordered" evidence="2">
    <location>
        <begin position="130"/>
        <end position="175"/>
    </location>
</feature>
<sequence>MIEVIEASPSELPRVLHKNSWRLSWILALVVISFGLCAAAAYVWINIDTILARSSAREPALIGLSPEDREALSEVRSGQQKAVDEFAVLNGNIGAQQAELKRMADRIEALTAKIESLQSSLVAASAAASAPPVPSQPVAHPYLRPARRAVQPSKSEGPISVGGAPLMPEPGASQH</sequence>
<accession>A0A0R3BWN9</accession>
<keyword evidence="3" id="KW-1133">Transmembrane helix</keyword>
<evidence type="ECO:0000256" key="2">
    <source>
        <dbReference type="SAM" id="MobiDB-lite"/>
    </source>
</evidence>
<evidence type="ECO:0000256" key="1">
    <source>
        <dbReference type="SAM" id="Coils"/>
    </source>
</evidence>
<evidence type="ECO:0000313" key="5">
    <source>
        <dbReference type="Proteomes" id="UP000051380"/>
    </source>
</evidence>
<proteinExistence type="predicted"/>
<dbReference type="Proteomes" id="UP000051380">
    <property type="component" value="Unassembled WGS sequence"/>
</dbReference>
<name>A0A0R3BWN9_9BRAD</name>
<keyword evidence="3" id="KW-0812">Transmembrane</keyword>
<dbReference type="RefSeq" id="WP_057029822.1">
    <property type="nucleotide sequence ID" value="NZ_LJYF01000038.1"/>
</dbReference>
<keyword evidence="3" id="KW-0472">Membrane</keyword>
<dbReference type="EMBL" id="LJYF01000038">
    <property type="protein sequence ID" value="KRP89765.1"/>
    <property type="molecule type" value="Genomic_DNA"/>
</dbReference>
<comment type="caution">
    <text evidence="4">The sequence shown here is derived from an EMBL/GenBank/DDBJ whole genome shotgun (WGS) entry which is preliminary data.</text>
</comment>
<evidence type="ECO:0008006" key="6">
    <source>
        <dbReference type="Google" id="ProtNLM"/>
    </source>
</evidence>
<evidence type="ECO:0000313" key="4">
    <source>
        <dbReference type="EMBL" id="KRP89765.1"/>
    </source>
</evidence>
<evidence type="ECO:0000256" key="3">
    <source>
        <dbReference type="SAM" id="Phobius"/>
    </source>
</evidence>
<feature type="transmembrane region" description="Helical" evidence="3">
    <location>
        <begin position="23"/>
        <end position="45"/>
    </location>
</feature>
<feature type="coiled-coil region" evidence="1">
    <location>
        <begin position="93"/>
        <end position="127"/>
    </location>
</feature>
<reference evidence="4 5" key="1">
    <citation type="submission" date="2015-09" db="EMBL/GenBank/DDBJ databases">
        <title>Draft Genome Sequence of the Strain BR 3267 (Bradyrhizobium yuanmingense) recommended as inoculant for cowpea in Brazil.</title>
        <authorList>
            <person name="Simoes-Araujo J.L."/>
            <person name="Zilli J.E."/>
        </authorList>
    </citation>
    <scope>NUCLEOTIDE SEQUENCE [LARGE SCALE GENOMIC DNA]</scope>
    <source>
        <strain evidence="4 5">BR3267</strain>
    </source>
</reference>
<dbReference type="OrthoDB" id="8252031at2"/>
<gene>
    <name evidence="4" type="ORF">AOQ72_00025</name>
</gene>
<protein>
    <recommendedName>
        <fullName evidence="6">SlyX family protein</fullName>
    </recommendedName>
</protein>
<keyword evidence="1" id="KW-0175">Coiled coil</keyword>
<dbReference type="AlphaFoldDB" id="A0A0R3BWN9"/>
<organism evidence="4 5">
    <name type="scientific">Bradyrhizobium yuanmingense</name>
    <dbReference type="NCBI Taxonomy" id="108015"/>
    <lineage>
        <taxon>Bacteria</taxon>
        <taxon>Pseudomonadati</taxon>
        <taxon>Pseudomonadota</taxon>
        <taxon>Alphaproteobacteria</taxon>
        <taxon>Hyphomicrobiales</taxon>
        <taxon>Nitrobacteraceae</taxon>
        <taxon>Bradyrhizobium</taxon>
    </lineage>
</organism>